<protein>
    <submittedName>
        <fullName evidence="2">Uncharacterized protein</fullName>
    </submittedName>
</protein>
<evidence type="ECO:0000313" key="3">
    <source>
        <dbReference type="Proteomes" id="UP000540423"/>
    </source>
</evidence>
<comment type="caution">
    <text evidence="2">The sequence shown here is derived from an EMBL/GenBank/DDBJ whole genome shotgun (WGS) entry which is preliminary data.</text>
</comment>
<dbReference type="RefSeq" id="WP_185035490.1">
    <property type="nucleotide sequence ID" value="NZ_JACHEM010000016.1"/>
</dbReference>
<evidence type="ECO:0000256" key="1">
    <source>
        <dbReference type="SAM" id="MobiDB-lite"/>
    </source>
</evidence>
<dbReference type="Proteomes" id="UP000540423">
    <property type="component" value="Unassembled WGS sequence"/>
</dbReference>
<dbReference type="Pfam" id="PF14247">
    <property type="entry name" value="DUF4344"/>
    <property type="match status" value="1"/>
</dbReference>
<dbReference type="AlphaFoldDB" id="A0A7X0HMB4"/>
<organism evidence="2 3">
    <name type="scientific">Streptomyces candidus</name>
    <dbReference type="NCBI Taxonomy" id="67283"/>
    <lineage>
        <taxon>Bacteria</taxon>
        <taxon>Bacillati</taxon>
        <taxon>Actinomycetota</taxon>
        <taxon>Actinomycetes</taxon>
        <taxon>Kitasatosporales</taxon>
        <taxon>Streptomycetaceae</taxon>
        <taxon>Streptomyces</taxon>
    </lineage>
</organism>
<accession>A0A7X0HMB4</accession>
<keyword evidence="3" id="KW-1185">Reference proteome</keyword>
<feature type="region of interest" description="Disordered" evidence="1">
    <location>
        <begin position="40"/>
        <end position="65"/>
    </location>
</feature>
<reference evidence="2 3" key="1">
    <citation type="submission" date="2020-08" db="EMBL/GenBank/DDBJ databases">
        <title>Genomic Encyclopedia of Type Strains, Phase IV (KMG-IV): sequencing the most valuable type-strain genomes for metagenomic binning, comparative biology and taxonomic classification.</title>
        <authorList>
            <person name="Goeker M."/>
        </authorList>
    </citation>
    <scope>NUCLEOTIDE SEQUENCE [LARGE SCALE GENOMIC DNA]</scope>
    <source>
        <strain evidence="2 3">DSM 40141</strain>
    </source>
</reference>
<name>A0A7X0HMB4_9ACTN</name>
<evidence type="ECO:0000313" key="2">
    <source>
        <dbReference type="EMBL" id="MBB6438997.1"/>
    </source>
</evidence>
<dbReference type="EMBL" id="JACHEM010000016">
    <property type="protein sequence ID" value="MBB6438997.1"/>
    <property type="molecule type" value="Genomic_DNA"/>
</dbReference>
<gene>
    <name evidence="2" type="ORF">HNQ79_005509</name>
</gene>
<sequence length="294" mass="31261">MNAGEQEKYGKPEIYGIREVMRAVLATAALTTAVLGVSACQQPERPSPPTKSQTPAPTAAPSRSGVRVLDVRYEEPSPADRRDAAFLRGRKTVEGAAADLAEFLGWGGREPLALVVKSCGGQGSSYDPEARRIDICYEEVTETRALLREGGRRGATDDAVHAVQLETLLHESAHALIDVLGLNLPGNEEDAADQFAALMLLRGGAPGAHQLRAAADAWRTSAAMYEDAPGDEHATDGQRADAHLCYAYGAAAGRDRGRADTRSLPAARAAGCAEEWDTVRERWTSALRTAGALT</sequence>
<proteinExistence type="predicted"/>
<dbReference type="InterPro" id="IPR025644">
    <property type="entry name" value="DUF4344"/>
</dbReference>